<feature type="domain" description="Methyltransferase small" evidence="1">
    <location>
        <begin position="22"/>
        <end position="80"/>
    </location>
</feature>
<reference evidence="2 3" key="1">
    <citation type="submission" date="2021-03" db="EMBL/GenBank/DDBJ databases">
        <title>Whole Genome Sequencing of Mycobacterium tuberculosis clinical isolates from Arunachal Pradesh, India.</title>
        <authorList>
            <person name="Singh S."/>
            <person name="Mudliar S.R."/>
            <person name="Kulsum U."/>
            <person name="Rufai S.B."/>
            <person name="Singh P.K."/>
            <person name="Umpo M."/>
            <person name="Nyori M."/>
        </authorList>
    </citation>
    <scope>NUCLEOTIDE SEQUENCE [LARGE SCALE GENOMIC DNA]</scope>
    <source>
        <strain evidence="2 3">OMICS/BPL/0142/20/SP</strain>
    </source>
</reference>
<proteinExistence type="predicted"/>
<dbReference type="AlphaFoldDB" id="A0ABD4Q6X6"/>
<keyword evidence="2" id="KW-0489">Methyltransferase</keyword>
<gene>
    <name evidence="2" type="ORF">J8J21_21820</name>
</gene>
<dbReference type="EMBL" id="JAGIZI010000424">
    <property type="protein sequence ID" value="MBP0685685.1"/>
    <property type="molecule type" value="Genomic_DNA"/>
</dbReference>
<organism evidence="2 3">
    <name type="scientific">Mycobacterium tuberculosis</name>
    <dbReference type="NCBI Taxonomy" id="1773"/>
    <lineage>
        <taxon>Bacteria</taxon>
        <taxon>Bacillati</taxon>
        <taxon>Actinomycetota</taxon>
        <taxon>Actinomycetes</taxon>
        <taxon>Mycobacteriales</taxon>
        <taxon>Mycobacteriaceae</taxon>
        <taxon>Mycobacterium</taxon>
        <taxon>Mycobacterium tuberculosis complex</taxon>
    </lineage>
</organism>
<dbReference type="InterPro" id="IPR029063">
    <property type="entry name" value="SAM-dependent_MTases_sf"/>
</dbReference>
<accession>A0ABD4Q6X6</accession>
<feature type="non-terminal residue" evidence="2">
    <location>
        <position position="84"/>
    </location>
</feature>
<dbReference type="InterPro" id="IPR007848">
    <property type="entry name" value="Small_mtfrase_dom"/>
</dbReference>
<name>A0ABD4Q6X6_MYCTX</name>
<evidence type="ECO:0000313" key="3">
    <source>
        <dbReference type="Proteomes" id="UP000671119"/>
    </source>
</evidence>
<dbReference type="GO" id="GO:0032259">
    <property type="term" value="P:methylation"/>
    <property type="evidence" value="ECO:0007669"/>
    <property type="project" value="UniProtKB-KW"/>
</dbReference>
<dbReference type="Pfam" id="PF05175">
    <property type="entry name" value="MTS"/>
    <property type="match status" value="1"/>
</dbReference>
<dbReference type="Gene3D" id="3.40.50.150">
    <property type="entry name" value="Vaccinia Virus protein VP39"/>
    <property type="match status" value="1"/>
</dbReference>
<dbReference type="InterPro" id="IPR050320">
    <property type="entry name" value="N5-glutamine_MTase"/>
</dbReference>
<dbReference type="GO" id="GO:0008168">
    <property type="term" value="F:methyltransferase activity"/>
    <property type="evidence" value="ECO:0007669"/>
    <property type="project" value="UniProtKB-KW"/>
</dbReference>
<dbReference type="PANTHER" id="PTHR18895">
    <property type="entry name" value="HEMK METHYLTRANSFERASE"/>
    <property type="match status" value="1"/>
</dbReference>
<dbReference type="CDD" id="cd02440">
    <property type="entry name" value="AdoMet_MTases"/>
    <property type="match status" value="1"/>
</dbReference>
<feature type="non-terminal residue" evidence="2">
    <location>
        <position position="1"/>
    </location>
</feature>
<protein>
    <submittedName>
        <fullName evidence="2">Methyltransferase</fullName>
    </submittedName>
</protein>
<evidence type="ECO:0000259" key="1">
    <source>
        <dbReference type="Pfam" id="PF05175"/>
    </source>
</evidence>
<dbReference type="PANTHER" id="PTHR18895:SF74">
    <property type="entry name" value="MTRF1L RELEASE FACTOR GLUTAMINE METHYLTRANSFERASE"/>
    <property type="match status" value="1"/>
</dbReference>
<keyword evidence="2" id="KW-0808">Transferase</keyword>
<dbReference type="RefSeq" id="WP_209925417.1">
    <property type="nucleotide sequence ID" value="NZ_JAGIZI010000424.1"/>
</dbReference>
<sequence length="84" mass="8821">GVFSPVRGEYIDLVAKAPLPSKTLAFDIGTGTGVLAAVLAKRGVERVIGTEQVSRALACARENVERLGLQAQVDIVEADLFPEG</sequence>
<comment type="caution">
    <text evidence="2">The sequence shown here is derived from an EMBL/GenBank/DDBJ whole genome shotgun (WGS) entry which is preliminary data.</text>
</comment>
<dbReference type="Proteomes" id="UP000671119">
    <property type="component" value="Unassembled WGS sequence"/>
</dbReference>
<evidence type="ECO:0000313" key="2">
    <source>
        <dbReference type="EMBL" id="MBP0685685.1"/>
    </source>
</evidence>
<dbReference type="SUPFAM" id="SSF53335">
    <property type="entry name" value="S-adenosyl-L-methionine-dependent methyltransferases"/>
    <property type="match status" value="1"/>
</dbReference>